<keyword evidence="5" id="KW-0443">Lipid metabolism</keyword>
<dbReference type="GO" id="GO:0016616">
    <property type="term" value="F:oxidoreductase activity, acting on the CH-OH group of donors, NAD or NADP as acceptor"/>
    <property type="evidence" value="ECO:0007669"/>
    <property type="project" value="InterPro"/>
</dbReference>
<dbReference type="InterPro" id="IPR006108">
    <property type="entry name" value="3HC_DH_C"/>
</dbReference>
<evidence type="ECO:0000256" key="3">
    <source>
        <dbReference type="ARBA" id="ARBA00022963"/>
    </source>
</evidence>
<organism evidence="8 9">
    <name type="scientific">Pinibacter aurantiacus</name>
    <dbReference type="NCBI Taxonomy" id="2851599"/>
    <lineage>
        <taxon>Bacteria</taxon>
        <taxon>Pseudomonadati</taxon>
        <taxon>Bacteroidota</taxon>
        <taxon>Chitinophagia</taxon>
        <taxon>Chitinophagales</taxon>
        <taxon>Chitinophagaceae</taxon>
        <taxon>Pinibacter</taxon>
    </lineage>
</organism>
<dbReference type="Pfam" id="PF02737">
    <property type="entry name" value="3HCDH_N"/>
    <property type="match status" value="1"/>
</dbReference>
<dbReference type="PANTHER" id="PTHR48075">
    <property type="entry name" value="3-HYDROXYACYL-COA DEHYDROGENASE FAMILY PROTEIN"/>
    <property type="match status" value="1"/>
</dbReference>
<dbReference type="GO" id="GO:0070403">
    <property type="term" value="F:NAD+ binding"/>
    <property type="evidence" value="ECO:0007669"/>
    <property type="project" value="InterPro"/>
</dbReference>
<evidence type="ECO:0000259" key="7">
    <source>
        <dbReference type="Pfam" id="PF02737"/>
    </source>
</evidence>
<dbReference type="PANTHER" id="PTHR48075:SF7">
    <property type="entry name" value="3-HYDROXYACYL-COA DEHYDROGENASE-RELATED"/>
    <property type="match status" value="1"/>
</dbReference>
<dbReference type="RefSeq" id="WP_217794152.1">
    <property type="nucleotide sequence ID" value="NZ_JAHSPG010000016.1"/>
</dbReference>
<evidence type="ECO:0000313" key="9">
    <source>
        <dbReference type="Proteomes" id="UP000812270"/>
    </source>
</evidence>
<dbReference type="InterPro" id="IPR001753">
    <property type="entry name" value="Enoyl-CoA_hydra/iso"/>
</dbReference>
<evidence type="ECO:0000256" key="1">
    <source>
        <dbReference type="ARBA" id="ARBA00005005"/>
    </source>
</evidence>
<name>A0A9E2SF08_9BACT</name>
<keyword evidence="3" id="KW-0442">Lipid degradation</keyword>
<comment type="pathway">
    <text evidence="1">Lipid metabolism; fatty acid beta-oxidation.</text>
</comment>
<sequence>MKRTIKKVAVLGSGVMGSRIACHFAGIGVQVILLDIVPKDAADSTDKKQRNKIVDDALAATLKSNPSPVYSKDAIKKITTGNFDDNMKDIANCDWIIEVVVERLDIKKVVFEKVEQFRKPGTLITSNTSGIPIHLMTEGRSEDFKANFCGSHFFNPPRYLRLLEIIPTPHTSPEVVDFLMQYGDLYLGKTTVLCKDTPAFIANRIGVYGIMAIFKLVEKMGLSIDEIDALTGPVIGRPKSATFRTADVVGIDTLVKVANGVAENCPNDEQKDTFKIPAWLDKVVANNWLGDKTGQGFFKKTKGTGGEKEILVLNLSTLEYESRKKPKFATVEAAKPIDDLKTRLKALVSGTDKAGEFYKQFHYGLFSYISHRIPEISDELYRIDDAMMAGFGWEIGAFESWDVLGVAKTTEAMKAAGYTVAPWVEEMLQKGFTSFYKVENGKRLYYDIESKSYKALPGGEAFIVMKNYENQTVWKNSACRTYHLGGDVLGLEWNTKLGTIGGEVLEGIQKSIALAEEKYKGLVIANDAPNFSAGANVGMIFMFAIEQEYDELDMAIRMFQNTMMRARYSSVPVVVAPHALALGGACELSLHSDKVCAAAETYIGLVELGVGLIPGGGGTKEFALRAADEMHEDEPETITLKNRFLTIATAKVATSAAEAFDMGILRKGHDEIVMNPGRRIADAKNSVIEIYDRGYTTPAPRTDVKVLGRSALGALYAGINGMWRANYATDHDVVVAKKLAYVMCGGDLSEQSLVSEQYLLDLEREAFLSLTGEKKTLERIQSVLKGGKPVRN</sequence>
<dbReference type="Pfam" id="PF00725">
    <property type="entry name" value="3HCDH"/>
    <property type="match status" value="1"/>
</dbReference>
<dbReference type="AlphaFoldDB" id="A0A9E2SF08"/>
<keyword evidence="4" id="KW-0560">Oxidoreductase</keyword>
<comment type="caution">
    <text evidence="8">The sequence shown here is derived from an EMBL/GenBank/DDBJ whole genome shotgun (WGS) entry which is preliminary data.</text>
</comment>
<feature type="domain" description="3-hydroxyacyl-CoA dehydrogenase NAD binding" evidence="7">
    <location>
        <begin position="7"/>
        <end position="197"/>
    </location>
</feature>
<protein>
    <submittedName>
        <fullName evidence="8">3-hydroxyacyl-CoA dehydrogenase/enoyl-CoA hydratase family protein</fullName>
    </submittedName>
</protein>
<evidence type="ECO:0000256" key="2">
    <source>
        <dbReference type="ARBA" id="ARBA00022832"/>
    </source>
</evidence>
<dbReference type="GO" id="GO:0006631">
    <property type="term" value="P:fatty acid metabolic process"/>
    <property type="evidence" value="ECO:0007669"/>
    <property type="project" value="UniProtKB-KW"/>
</dbReference>
<evidence type="ECO:0000313" key="8">
    <source>
        <dbReference type="EMBL" id="MBV4359894.1"/>
    </source>
</evidence>
<accession>A0A9E2SF08</accession>
<keyword evidence="2" id="KW-0276">Fatty acid metabolism</keyword>
<feature type="domain" description="3-hydroxyacyl-CoA dehydrogenase C-terminal" evidence="6">
    <location>
        <begin position="200"/>
        <end position="299"/>
    </location>
</feature>
<evidence type="ECO:0000259" key="6">
    <source>
        <dbReference type="Pfam" id="PF00725"/>
    </source>
</evidence>
<dbReference type="GO" id="GO:0016042">
    <property type="term" value="P:lipid catabolic process"/>
    <property type="evidence" value="ECO:0007669"/>
    <property type="project" value="UniProtKB-KW"/>
</dbReference>
<dbReference type="EMBL" id="JAHSPG010000016">
    <property type="protein sequence ID" value="MBV4359894.1"/>
    <property type="molecule type" value="Genomic_DNA"/>
</dbReference>
<dbReference type="CDD" id="cd06558">
    <property type="entry name" value="crotonase-like"/>
    <property type="match status" value="1"/>
</dbReference>
<proteinExistence type="predicted"/>
<evidence type="ECO:0000256" key="4">
    <source>
        <dbReference type="ARBA" id="ARBA00023002"/>
    </source>
</evidence>
<evidence type="ECO:0000256" key="5">
    <source>
        <dbReference type="ARBA" id="ARBA00023098"/>
    </source>
</evidence>
<dbReference type="Proteomes" id="UP000812270">
    <property type="component" value="Unassembled WGS sequence"/>
</dbReference>
<dbReference type="Pfam" id="PF00378">
    <property type="entry name" value="ECH_1"/>
    <property type="match status" value="1"/>
</dbReference>
<keyword evidence="9" id="KW-1185">Reference proteome</keyword>
<dbReference type="InterPro" id="IPR006176">
    <property type="entry name" value="3-OHacyl-CoA_DH_NAD-bd"/>
</dbReference>
<reference evidence="8" key="1">
    <citation type="submission" date="2021-06" db="EMBL/GenBank/DDBJ databases">
        <authorList>
            <person name="Huq M.A."/>
        </authorList>
    </citation>
    <scope>NUCLEOTIDE SEQUENCE</scope>
    <source>
        <strain evidence="8">MAH-26</strain>
    </source>
</reference>
<gene>
    <name evidence="8" type="ORF">KTO63_22200</name>
</gene>